<accession>M5DRZ8</accession>
<feature type="transmembrane region" description="Helical" evidence="1">
    <location>
        <begin position="193"/>
        <end position="211"/>
    </location>
</feature>
<evidence type="ECO:0000313" key="3">
    <source>
        <dbReference type="Proteomes" id="UP000011866"/>
    </source>
</evidence>
<evidence type="ECO:0000313" key="2">
    <source>
        <dbReference type="EMBL" id="CCU71932.1"/>
    </source>
</evidence>
<keyword evidence="1" id="KW-1133">Transmembrane helix</keyword>
<sequence length="259" mass="28543">MSYAKLNIGDVDPDHGVEIKAVIEKSADTIVYIDIYDNIMWKVNRQLPEDISAVLNQVAIQEAKSEFLAGTPYLFSCRKLLAEALSRAFMRNDLVMATSLINEAKQHIAQKNRELGRQWFYSSAYISVSVLFLLYLASLLLKEYIEILNSEIFLSFIIGGVGALMSIVTRTSNIKINATEGKVAHILDGMSRIVAGCIGGFFMALLVKSGLIFGGEVYQNNEYYLVLAVALLAGASERLVPSLINKLSRETSESESGSV</sequence>
<dbReference type="GeneID" id="79176391"/>
<dbReference type="eggNOG" id="ENOG5033B8J">
    <property type="taxonomic scope" value="Bacteria"/>
</dbReference>
<dbReference type="KEGG" id="tol:TOL_1507"/>
<protein>
    <submittedName>
        <fullName evidence="2">Uncharacterized protein</fullName>
    </submittedName>
</protein>
<gene>
    <name evidence="2" type="ORF">TOL_1507</name>
</gene>
<reference evidence="2 3" key="1">
    <citation type="journal article" date="2013" name="Genome Announc.">
        <title>Genome Sequence of Thalassolituus oleivorans MIL-1 (DSM 14913T).</title>
        <authorList>
            <person name="Golyshin P.N."/>
            <person name="Werner J."/>
            <person name="Chernikova T.N."/>
            <person name="Tran H."/>
            <person name="Ferrer M."/>
            <person name="Yakimov M.M."/>
            <person name="Teeling H."/>
            <person name="Golyshina O.V."/>
        </authorList>
    </citation>
    <scope>NUCLEOTIDE SEQUENCE [LARGE SCALE GENOMIC DNA]</scope>
    <source>
        <strain evidence="2 3">MIL-1</strain>
    </source>
</reference>
<keyword evidence="1" id="KW-0812">Transmembrane</keyword>
<dbReference type="Proteomes" id="UP000011866">
    <property type="component" value="Chromosome"/>
</dbReference>
<organism evidence="2 3">
    <name type="scientific">Thalassolituus oleivorans MIL-1</name>
    <dbReference type="NCBI Taxonomy" id="1298593"/>
    <lineage>
        <taxon>Bacteria</taxon>
        <taxon>Pseudomonadati</taxon>
        <taxon>Pseudomonadota</taxon>
        <taxon>Gammaproteobacteria</taxon>
        <taxon>Oceanospirillales</taxon>
        <taxon>Oceanospirillaceae</taxon>
        <taxon>Thalassolituus</taxon>
    </lineage>
</organism>
<feature type="transmembrane region" description="Helical" evidence="1">
    <location>
        <begin position="152"/>
        <end position="172"/>
    </location>
</feature>
<feature type="transmembrane region" description="Helical" evidence="1">
    <location>
        <begin position="119"/>
        <end position="140"/>
    </location>
</feature>
<name>M5DRZ8_9GAMM</name>
<dbReference type="HOGENOM" id="CLU_1073372_0_0_6"/>
<evidence type="ECO:0000256" key="1">
    <source>
        <dbReference type="SAM" id="Phobius"/>
    </source>
</evidence>
<keyword evidence="1" id="KW-0472">Membrane</keyword>
<dbReference type="EMBL" id="HF680312">
    <property type="protein sequence ID" value="CCU71932.1"/>
    <property type="molecule type" value="Genomic_DNA"/>
</dbReference>
<proteinExistence type="predicted"/>
<dbReference type="AlphaFoldDB" id="M5DRZ8"/>
<dbReference type="RefSeq" id="WP_015486665.1">
    <property type="nucleotide sequence ID" value="NC_020888.1"/>
</dbReference>
<keyword evidence="3" id="KW-1185">Reference proteome</keyword>